<evidence type="ECO:0000256" key="2">
    <source>
        <dbReference type="ARBA" id="ARBA00022692"/>
    </source>
</evidence>
<feature type="transmembrane region" description="Helical" evidence="5">
    <location>
        <begin position="184"/>
        <end position="203"/>
    </location>
</feature>
<feature type="transmembrane region" description="Helical" evidence="5">
    <location>
        <begin position="245"/>
        <end position="263"/>
    </location>
</feature>
<dbReference type="InterPro" id="IPR051598">
    <property type="entry name" value="TSUP/Inactive_protease-like"/>
</dbReference>
<evidence type="ECO:0000313" key="7">
    <source>
        <dbReference type="Proteomes" id="UP000254893"/>
    </source>
</evidence>
<feature type="transmembrane region" description="Helical" evidence="5">
    <location>
        <begin position="110"/>
        <end position="128"/>
    </location>
</feature>
<keyword evidence="3 5" id="KW-1133">Transmembrane helix</keyword>
<accession>A0A380BUL6</accession>
<comment type="subcellular location">
    <subcellularLocation>
        <location evidence="5">Cell membrane</location>
        <topology evidence="5">Multi-pass membrane protein</topology>
    </subcellularLocation>
    <subcellularLocation>
        <location evidence="1">Membrane</location>
        <topology evidence="1">Multi-pass membrane protein</topology>
    </subcellularLocation>
</comment>
<dbReference type="RefSeq" id="WP_115169837.1">
    <property type="nucleotide sequence ID" value="NZ_UGYW01000002.1"/>
</dbReference>
<dbReference type="InterPro" id="IPR002781">
    <property type="entry name" value="TM_pro_TauE-like"/>
</dbReference>
<feature type="transmembrane region" description="Helical" evidence="5">
    <location>
        <begin position="40"/>
        <end position="59"/>
    </location>
</feature>
<gene>
    <name evidence="6" type="ORF">NCTC11388_01761</name>
</gene>
<comment type="similarity">
    <text evidence="5">Belongs to the 4-toluene sulfonate uptake permease (TSUP) (TC 2.A.102) family.</text>
</comment>
<protein>
    <recommendedName>
        <fullName evidence="5">Probable membrane transporter protein</fullName>
    </recommendedName>
</protein>
<feature type="transmembrane region" description="Helical" evidence="5">
    <location>
        <begin position="7"/>
        <end position="34"/>
    </location>
</feature>
<evidence type="ECO:0000313" key="6">
    <source>
        <dbReference type="EMBL" id="SUJ07431.1"/>
    </source>
</evidence>
<evidence type="ECO:0000256" key="5">
    <source>
        <dbReference type="RuleBase" id="RU363041"/>
    </source>
</evidence>
<feature type="transmembrane region" description="Helical" evidence="5">
    <location>
        <begin position="71"/>
        <end position="90"/>
    </location>
</feature>
<feature type="transmembrane region" description="Helical" evidence="5">
    <location>
        <begin position="148"/>
        <end position="178"/>
    </location>
</feature>
<dbReference type="AlphaFoldDB" id="A0A380BUL6"/>
<reference evidence="6 7" key="1">
    <citation type="submission" date="2018-06" db="EMBL/GenBank/DDBJ databases">
        <authorList>
            <consortium name="Pathogen Informatics"/>
            <person name="Doyle S."/>
        </authorList>
    </citation>
    <scope>NUCLEOTIDE SEQUENCE [LARGE SCALE GENOMIC DNA]</scope>
    <source>
        <strain evidence="6 7">NCTC11388</strain>
    </source>
</reference>
<evidence type="ECO:0000256" key="4">
    <source>
        <dbReference type="ARBA" id="ARBA00023136"/>
    </source>
</evidence>
<keyword evidence="2 5" id="KW-0812">Transmembrane</keyword>
<feature type="transmembrane region" description="Helical" evidence="5">
    <location>
        <begin position="215"/>
        <end position="233"/>
    </location>
</feature>
<dbReference type="Proteomes" id="UP000254893">
    <property type="component" value="Unassembled WGS sequence"/>
</dbReference>
<dbReference type="GO" id="GO:0005886">
    <property type="term" value="C:plasma membrane"/>
    <property type="evidence" value="ECO:0007669"/>
    <property type="project" value="UniProtKB-SubCell"/>
</dbReference>
<dbReference type="PANTHER" id="PTHR43701:SF2">
    <property type="entry name" value="MEMBRANE TRANSPORTER PROTEIN YJNA-RELATED"/>
    <property type="match status" value="1"/>
</dbReference>
<dbReference type="Pfam" id="PF01925">
    <property type="entry name" value="TauE"/>
    <property type="match status" value="1"/>
</dbReference>
<name>A0A380BUL6_SPHSI</name>
<dbReference type="PANTHER" id="PTHR43701">
    <property type="entry name" value="MEMBRANE TRANSPORTER PROTEIN MJ0441-RELATED"/>
    <property type="match status" value="1"/>
</dbReference>
<keyword evidence="5" id="KW-1003">Cell membrane</keyword>
<evidence type="ECO:0000256" key="1">
    <source>
        <dbReference type="ARBA" id="ARBA00004141"/>
    </source>
</evidence>
<proteinExistence type="inferred from homology"/>
<sequence length="265" mass="28764">MELLAYLLAVLIGISLGLIGSGGSILTVPILVYILDIDPILATAYSLFIVGMTSLAGGISQTISKQVDYKMVLLFGIPSIIMVLFTRGYIMPHIPQEIGRVGDFVLTKGMFVMVLFAVIMLFASFSMIRSKEKTLEAEKQRYDNKSIILKGIFLGVITGMVGAGGGFLIIPTLVLFAGMPMKKAIGTSLMIIAFNSLIGFVGFVEIDGHEVDWRLLFLFSIAAILGILIGTLLSRKISGSNLKTSFGWFVLIMGIMILVREILDI</sequence>
<organism evidence="6 7">
    <name type="scientific">Sphingobacterium spiritivorum</name>
    <name type="common">Flavobacterium spiritivorum</name>
    <dbReference type="NCBI Taxonomy" id="258"/>
    <lineage>
        <taxon>Bacteria</taxon>
        <taxon>Pseudomonadati</taxon>
        <taxon>Bacteroidota</taxon>
        <taxon>Sphingobacteriia</taxon>
        <taxon>Sphingobacteriales</taxon>
        <taxon>Sphingobacteriaceae</taxon>
        <taxon>Sphingobacterium</taxon>
    </lineage>
</organism>
<dbReference type="EMBL" id="UGYW01000002">
    <property type="protein sequence ID" value="SUJ07431.1"/>
    <property type="molecule type" value="Genomic_DNA"/>
</dbReference>
<evidence type="ECO:0000256" key="3">
    <source>
        <dbReference type="ARBA" id="ARBA00022989"/>
    </source>
</evidence>
<keyword evidence="4 5" id="KW-0472">Membrane</keyword>